<keyword evidence="1" id="KW-0812">Transmembrane</keyword>
<dbReference type="AlphaFoldDB" id="A0A3M9MDH3"/>
<accession>A0A3M9MDH3</accession>
<protein>
    <recommendedName>
        <fullName evidence="4">LysM domain-containing protein</fullName>
    </recommendedName>
</protein>
<feature type="transmembrane region" description="Helical" evidence="1">
    <location>
        <begin position="40"/>
        <end position="67"/>
    </location>
</feature>
<evidence type="ECO:0000313" key="2">
    <source>
        <dbReference type="EMBL" id="RNI23197.1"/>
    </source>
</evidence>
<comment type="caution">
    <text evidence="2">The sequence shown here is derived from an EMBL/GenBank/DDBJ whole genome shotgun (WGS) entry which is preliminary data.</text>
</comment>
<name>A0A3M9MDH3_9MICO</name>
<dbReference type="CDD" id="cd00118">
    <property type="entry name" value="LysM"/>
    <property type="match status" value="1"/>
</dbReference>
<gene>
    <name evidence="2" type="ORF">EFY87_07115</name>
</gene>
<dbReference type="EMBL" id="RJJQ01000005">
    <property type="protein sequence ID" value="RNI23197.1"/>
    <property type="molecule type" value="Genomic_DNA"/>
</dbReference>
<keyword evidence="1" id="KW-1133">Transmembrane helix</keyword>
<dbReference type="Proteomes" id="UP000271678">
    <property type="component" value="Unassembled WGS sequence"/>
</dbReference>
<reference evidence="2 3" key="1">
    <citation type="submission" date="2018-11" db="EMBL/GenBank/DDBJ databases">
        <title>Draft genome of Simplicispira Flexivirga sp. BO-16.</title>
        <authorList>
            <person name="Im W.T."/>
        </authorList>
    </citation>
    <scope>NUCLEOTIDE SEQUENCE [LARGE SCALE GENOMIC DNA]</scope>
    <source>
        <strain evidence="2 3">BO-16</strain>
    </source>
</reference>
<dbReference type="InterPro" id="IPR036779">
    <property type="entry name" value="LysM_dom_sf"/>
</dbReference>
<proteinExistence type="predicted"/>
<dbReference type="InterPro" id="IPR018392">
    <property type="entry name" value="LysM"/>
</dbReference>
<evidence type="ECO:0000256" key="1">
    <source>
        <dbReference type="SAM" id="Phobius"/>
    </source>
</evidence>
<evidence type="ECO:0008006" key="4">
    <source>
        <dbReference type="Google" id="ProtNLM"/>
    </source>
</evidence>
<keyword evidence="1" id="KW-0472">Membrane</keyword>
<keyword evidence="3" id="KW-1185">Reference proteome</keyword>
<sequence>MVGAVVVLVLSGAAWCAWLGLQHEVFRLGRRSAVRTIDAVPVLLWAALVLAVLWAAVLVALATATVLRPSRGNIPPGGPGTAPRPTGPLVGRLAGILLAITTLSALSTAAPALAAPAPPAATAPTTVSAAMAPKTTAVTSDSCDAQLPSPGWVPDRPARTDQVARDCAPLITGKTVSDDSGEVVVHRGDTLWSIAAAQLGPHADARAVAAEWPRWYAANRHLIGADPDLLQIGIRLQSPDHVVEGSAR</sequence>
<evidence type="ECO:0000313" key="3">
    <source>
        <dbReference type="Proteomes" id="UP000271678"/>
    </source>
</evidence>
<organism evidence="2 3">
    <name type="scientific">Flexivirga caeni</name>
    <dbReference type="NCBI Taxonomy" id="2294115"/>
    <lineage>
        <taxon>Bacteria</taxon>
        <taxon>Bacillati</taxon>
        <taxon>Actinomycetota</taxon>
        <taxon>Actinomycetes</taxon>
        <taxon>Micrococcales</taxon>
        <taxon>Dermacoccaceae</taxon>
        <taxon>Flexivirga</taxon>
    </lineage>
</organism>
<dbReference type="Gene3D" id="3.10.350.10">
    <property type="entry name" value="LysM domain"/>
    <property type="match status" value="1"/>
</dbReference>